<dbReference type="eggNOG" id="ENOG502ZSMD">
    <property type="taxonomic scope" value="Bacteria"/>
</dbReference>
<organism evidence="1 2">
    <name type="scientific">Flavobacterium limnosediminis JC2902</name>
    <dbReference type="NCBI Taxonomy" id="1341181"/>
    <lineage>
        <taxon>Bacteria</taxon>
        <taxon>Pseudomonadati</taxon>
        <taxon>Bacteroidota</taxon>
        <taxon>Flavobacteriia</taxon>
        <taxon>Flavobacteriales</taxon>
        <taxon>Flavobacteriaceae</taxon>
        <taxon>Flavobacterium</taxon>
    </lineage>
</organism>
<protein>
    <submittedName>
        <fullName evidence="1">Uncharacterized protein</fullName>
    </submittedName>
</protein>
<evidence type="ECO:0000313" key="1">
    <source>
        <dbReference type="EMBL" id="ESU28392.1"/>
    </source>
</evidence>
<keyword evidence="2" id="KW-1185">Reference proteome</keyword>
<evidence type="ECO:0000313" key="2">
    <source>
        <dbReference type="Proteomes" id="UP000018004"/>
    </source>
</evidence>
<reference evidence="1 2" key="1">
    <citation type="submission" date="2013-08" db="EMBL/GenBank/DDBJ databases">
        <title>Flavobacterium limnosediminis JC2902 genome sequencing.</title>
        <authorList>
            <person name="Lee K."/>
            <person name="Yi H."/>
            <person name="Park S."/>
            <person name="Chun J."/>
        </authorList>
    </citation>
    <scope>NUCLEOTIDE SEQUENCE [LARGE SCALE GENOMIC DNA]</scope>
    <source>
        <strain evidence="1 2">JC2902</strain>
    </source>
</reference>
<dbReference type="EMBL" id="AVGG01000007">
    <property type="protein sequence ID" value="ESU28392.1"/>
    <property type="molecule type" value="Genomic_DNA"/>
</dbReference>
<accession>V6SQA2</accession>
<dbReference type="PATRIC" id="fig|1341181.4.peg.1720"/>
<gene>
    <name evidence="1" type="ORF">FLJC2902T_17470</name>
</gene>
<dbReference type="Proteomes" id="UP000018004">
    <property type="component" value="Unassembled WGS sequence"/>
</dbReference>
<name>V6SQA2_9FLAO</name>
<comment type="caution">
    <text evidence="1">The sequence shown here is derived from an EMBL/GenBank/DDBJ whole genome shotgun (WGS) entry which is preliminary data.</text>
</comment>
<dbReference type="RefSeq" id="WP_023579375.1">
    <property type="nucleotide sequence ID" value="NZ_AVGG01000007.1"/>
</dbReference>
<dbReference type="OrthoDB" id="1367698at2"/>
<dbReference type="STRING" id="1341181.FLJC2902T_17470"/>
<dbReference type="AlphaFoldDB" id="V6SQA2"/>
<proteinExistence type="predicted"/>
<sequence>MNRRFEYVTVVITLLAAASSGEAEVRLPDGKCVAIGAVTSGNDDNEIINLSCSENSTVVLKPADVRFSEKTNGGNFVESLRPIDLDGGKTITASLNALTNSRATDVKVQVLFMILKPEVAC</sequence>